<organism evidence="8 9">
    <name type="scientific">Paenibacillus pasadenensis</name>
    <dbReference type="NCBI Taxonomy" id="217090"/>
    <lineage>
        <taxon>Bacteria</taxon>
        <taxon>Bacillati</taxon>
        <taxon>Bacillota</taxon>
        <taxon>Bacilli</taxon>
        <taxon>Bacillales</taxon>
        <taxon>Paenibacillaceae</taxon>
        <taxon>Paenibacillus</taxon>
    </lineage>
</organism>
<proteinExistence type="inferred from homology"/>
<keyword evidence="5 7" id="KW-1133">Transmembrane helix</keyword>
<evidence type="ECO:0000256" key="3">
    <source>
        <dbReference type="ARBA" id="ARBA00022475"/>
    </source>
</evidence>
<keyword evidence="6 7" id="KW-0472">Membrane</keyword>
<dbReference type="EMBL" id="NFEZ01000004">
    <property type="protein sequence ID" value="PLT45261.1"/>
    <property type="molecule type" value="Genomic_DNA"/>
</dbReference>
<comment type="subcellular location">
    <subcellularLocation>
        <location evidence="1">Cell membrane</location>
        <topology evidence="1">Multi-pass membrane protein</topology>
    </subcellularLocation>
</comment>
<dbReference type="PANTHER" id="PTHR43663">
    <property type="entry name" value="CHROMATE TRANSPORT PROTEIN-RELATED"/>
    <property type="match status" value="1"/>
</dbReference>
<evidence type="ECO:0000256" key="5">
    <source>
        <dbReference type="ARBA" id="ARBA00022989"/>
    </source>
</evidence>
<accession>A0A2N5N4J9</accession>
<keyword evidence="3" id="KW-1003">Cell membrane</keyword>
<dbReference type="InterPro" id="IPR052518">
    <property type="entry name" value="CHR_Transporter"/>
</dbReference>
<evidence type="ECO:0000256" key="6">
    <source>
        <dbReference type="ARBA" id="ARBA00023136"/>
    </source>
</evidence>
<evidence type="ECO:0000313" key="8">
    <source>
        <dbReference type="EMBL" id="PLT45261.1"/>
    </source>
</evidence>
<evidence type="ECO:0000256" key="2">
    <source>
        <dbReference type="ARBA" id="ARBA00005262"/>
    </source>
</evidence>
<dbReference type="PANTHER" id="PTHR43663:SF1">
    <property type="entry name" value="CHROMATE TRANSPORTER"/>
    <property type="match status" value="1"/>
</dbReference>
<gene>
    <name evidence="8" type="ORF">B8V81_3692</name>
</gene>
<feature type="transmembrane region" description="Helical" evidence="7">
    <location>
        <begin position="147"/>
        <end position="165"/>
    </location>
</feature>
<keyword evidence="9" id="KW-1185">Reference proteome</keyword>
<evidence type="ECO:0000256" key="7">
    <source>
        <dbReference type="SAM" id="Phobius"/>
    </source>
</evidence>
<dbReference type="AlphaFoldDB" id="A0A2N5N4J9"/>
<comment type="caution">
    <text evidence="8">The sequence shown here is derived from an EMBL/GenBank/DDBJ whole genome shotgun (WGS) entry which is preliminary data.</text>
</comment>
<dbReference type="InterPro" id="IPR003370">
    <property type="entry name" value="Chromate_transpt"/>
</dbReference>
<feature type="transmembrane region" description="Helical" evidence="7">
    <location>
        <begin position="120"/>
        <end position="140"/>
    </location>
</feature>
<feature type="transmembrane region" description="Helical" evidence="7">
    <location>
        <begin position="171"/>
        <end position="189"/>
    </location>
</feature>
<reference evidence="8 9" key="1">
    <citation type="submission" date="2017-05" db="EMBL/GenBank/DDBJ databases">
        <title>Functional genome analysis of Paenibacillus pasadenensis strain R16: insights on endophytic life style and antifungal activity.</title>
        <authorList>
            <person name="Passera A."/>
            <person name="Marcolungo L."/>
            <person name="Casati P."/>
            <person name="Brasca M."/>
            <person name="Quaglino F."/>
            <person name="Delledonne M."/>
        </authorList>
    </citation>
    <scope>NUCLEOTIDE SEQUENCE [LARGE SCALE GENOMIC DNA]</scope>
    <source>
        <strain evidence="8 9">R16</strain>
    </source>
</reference>
<name>A0A2N5N4J9_9BACL</name>
<feature type="transmembrane region" description="Helical" evidence="7">
    <location>
        <begin position="89"/>
        <end position="114"/>
    </location>
</feature>
<dbReference type="GO" id="GO:0005886">
    <property type="term" value="C:plasma membrane"/>
    <property type="evidence" value="ECO:0007669"/>
    <property type="project" value="UniProtKB-SubCell"/>
</dbReference>
<evidence type="ECO:0000256" key="4">
    <source>
        <dbReference type="ARBA" id="ARBA00022692"/>
    </source>
</evidence>
<evidence type="ECO:0000313" key="9">
    <source>
        <dbReference type="Proteomes" id="UP000234789"/>
    </source>
</evidence>
<sequence>MRMEVKTMNEPGFKLPGKLFVSFLKIGPLTFGGGYSSVALIEREVVDRRHWLSSEDVADLCAVAQTVPGAIGANAATLIGYRMAGVRGAVAALAGMLLPTFAIVLALSMAFLAGRGNPKVEAALTAMRPAVVALIVYAAYKVGRTALVDWITVLIFVAAAAAMLLGQPLVHPLLVLAGGAAAGIAAMRLNKGRIPARRSDEHEIEYMI</sequence>
<dbReference type="Pfam" id="PF02417">
    <property type="entry name" value="Chromate_transp"/>
    <property type="match status" value="1"/>
</dbReference>
<dbReference type="GO" id="GO:0015109">
    <property type="term" value="F:chromate transmembrane transporter activity"/>
    <property type="evidence" value="ECO:0007669"/>
    <property type="project" value="InterPro"/>
</dbReference>
<evidence type="ECO:0000256" key="1">
    <source>
        <dbReference type="ARBA" id="ARBA00004651"/>
    </source>
</evidence>
<protein>
    <submittedName>
        <fullName evidence="8">Chromate transport protein</fullName>
    </submittedName>
</protein>
<keyword evidence="4 7" id="KW-0812">Transmembrane</keyword>
<comment type="similarity">
    <text evidence="2">Belongs to the chromate ion transporter (CHR) (TC 2.A.51) family.</text>
</comment>
<dbReference type="Proteomes" id="UP000234789">
    <property type="component" value="Unassembled WGS sequence"/>
</dbReference>